<proteinExistence type="predicted"/>
<evidence type="ECO:0000256" key="1">
    <source>
        <dbReference type="SAM" id="MobiDB-lite"/>
    </source>
</evidence>
<feature type="region of interest" description="Disordered" evidence="1">
    <location>
        <begin position="1"/>
        <end position="35"/>
    </location>
</feature>
<sequence length="35" mass="3479">MIGGSGVAPARSEGRSAVLRSPRAAGQENAVCEPP</sequence>
<organism evidence="2 3">
    <name type="scientific">Sorangium cellulosum So0157-2</name>
    <dbReference type="NCBI Taxonomy" id="1254432"/>
    <lineage>
        <taxon>Bacteria</taxon>
        <taxon>Pseudomonadati</taxon>
        <taxon>Myxococcota</taxon>
        <taxon>Polyangia</taxon>
        <taxon>Polyangiales</taxon>
        <taxon>Polyangiaceae</taxon>
        <taxon>Sorangium</taxon>
    </lineage>
</organism>
<dbReference type="KEGG" id="scu:SCE1572_04715"/>
<dbReference type="EMBL" id="CP003969">
    <property type="protein sequence ID" value="AGP33859.1"/>
    <property type="molecule type" value="Genomic_DNA"/>
</dbReference>
<protein>
    <submittedName>
        <fullName evidence="2">Uncharacterized protein</fullName>
    </submittedName>
</protein>
<dbReference type="AlphaFoldDB" id="S4XMQ1"/>
<evidence type="ECO:0000313" key="3">
    <source>
        <dbReference type="Proteomes" id="UP000014803"/>
    </source>
</evidence>
<dbReference type="HOGENOM" id="CLU_3367363_0_0_7"/>
<reference evidence="2 3" key="1">
    <citation type="journal article" date="2013" name="Sci. Rep.">
        <title>Extraordinary expansion of a Sorangium cellulosum genome from an alkaline milieu.</title>
        <authorList>
            <person name="Han K."/>
            <person name="Li Z.F."/>
            <person name="Peng R."/>
            <person name="Zhu L.P."/>
            <person name="Zhou T."/>
            <person name="Wang L.G."/>
            <person name="Li S.G."/>
            <person name="Zhang X.B."/>
            <person name="Hu W."/>
            <person name="Wu Z.H."/>
            <person name="Qin N."/>
            <person name="Li Y.Z."/>
        </authorList>
    </citation>
    <scope>NUCLEOTIDE SEQUENCE [LARGE SCALE GENOMIC DNA]</scope>
    <source>
        <strain evidence="2 3">So0157-2</strain>
    </source>
</reference>
<gene>
    <name evidence="2" type="ORF">SCE1572_04715</name>
</gene>
<accession>S4XMQ1</accession>
<name>S4XMQ1_SORCE</name>
<dbReference type="Proteomes" id="UP000014803">
    <property type="component" value="Chromosome"/>
</dbReference>
<evidence type="ECO:0000313" key="2">
    <source>
        <dbReference type="EMBL" id="AGP33859.1"/>
    </source>
</evidence>